<dbReference type="EMBL" id="ML977497">
    <property type="protein sequence ID" value="KAF2134794.1"/>
    <property type="molecule type" value="Genomic_DNA"/>
</dbReference>
<dbReference type="GO" id="GO:0016020">
    <property type="term" value="C:membrane"/>
    <property type="evidence" value="ECO:0007669"/>
    <property type="project" value="UniProtKB-SubCell"/>
</dbReference>
<feature type="compositionally biased region" description="Basic and acidic residues" evidence="8">
    <location>
        <begin position="502"/>
        <end position="517"/>
    </location>
</feature>
<comment type="similarity">
    <text evidence="2 7">Belongs to the major facilitator superfamily. Sugar transporter (TC 2.A.1.1) family.</text>
</comment>
<gene>
    <name evidence="11" type="ORF">P153DRAFT_372086</name>
</gene>
<dbReference type="Pfam" id="PF00083">
    <property type="entry name" value="Sugar_tr"/>
    <property type="match status" value="1"/>
</dbReference>
<evidence type="ECO:0000256" key="3">
    <source>
        <dbReference type="ARBA" id="ARBA00022448"/>
    </source>
</evidence>
<dbReference type="PRINTS" id="PR00171">
    <property type="entry name" value="SUGRTRNSPORT"/>
</dbReference>
<evidence type="ECO:0000256" key="5">
    <source>
        <dbReference type="ARBA" id="ARBA00022989"/>
    </source>
</evidence>
<reference evidence="11" key="1">
    <citation type="journal article" date="2020" name="Stud. Mycol.">
        <title>101 Dothideomycetes genomes: a test case for predicting lifestyles and emergence of pathogens.</title>
        <authorList>
            <person name="Haridas S."/>
            <person name="Albert R."/>
            <person name="Binder M."/>
            <person name="Bloem J."/>
            <person name="Labutti K."/>
            <person name="Salamov A."/>
            <person name="Andreopoulos B."/>
            <person name="Baker S."/>
            <person name="Barry K."/>
            <person name="Bills G."/>
            <person name="Bluhm B."/>
            <person name="Cannon C."/>
            <person name="Castanera R."/>
            <person name="Culley D."/>
            <person name="Daum C."/>
            <person name="Ezra D."/>
            <person name="Gonzalez J."/>
            <person name="Henrissat B."/>
            <person name="Kuo A."/>
            <person name="Liang C."/>
            <person name="Lipzen A."/>
            <person name="Lutzoni F."/>
            <person name="Magnuson J."/>
            <person name="Mondo S."/>
            <person name="Nolan M."/>
            <person name="Ohm R."/>
            <person name="Pangilinan J."/>
            <person name="Park H.-J."/>
            <person name="Ramirez L."/>
            <person name="Alfaro M."/>
            <person name="Sun H."/>
            <person name="Tritt A."/>
            <person name="Yoshinaga Y."/>
            <person name="Zwiers L.-H."/>
            <person name="Turgeon B."/>
            <person name="Goodwin S."/>
            <person name="Spatafora J."/>
            <person name="Crous P."/>
            <person name="Grigoriev I."/>
        </authorList>
    </citation>
    <scope>NUCLEOTIDE SEQUENCE</scope>
    <source>
        <strain evidence="11">CBS 119687</strain>
    </source>
</reference>
<dbReference type="PROSITE" id="PS50850">
    <property type="entry name" value="MFS"/>
    <property type="match status" value="1"/>
</dbReference>
<dbReference type="SUPFAM" id="SSF103473">
    <property type="entry name" value="MFS general substrate transporter"/>
    <property type="match status" value="1"/>
</dbReference>
<feature type="domain" description="Major facilitator superfamily (MFS) profile" evidence="10">
    <location>
        <begin position="22"/>
        <end position="454"/>
    </location>
</feature>
<dbReference type="OrthoDB" id="508119at2759"/>
<feature type="transmembrane region" description="Helical" evidence="9">
    <location>
        <begin position="65"/>
        <end position="86"/>
    </location>
</feature>
<proteinExistence type="inferred from homology"/>
<evidence type="ECO:0000256" key="2">
    <source>
        <dbReference type="ARBA" id="ARBA00010992"/>
    </source>
</evidence>
<dbReference type="Gene3D" id="1.20.1250.20">
    <property type="entry name" value="MFS general substrate transporter like domains"/>
    <property type="match status" value="1"/>
</dbReference>
<feature type="transmembrane region" description="Helical" evidence="9">
    <location>
        <begin position="301"/>
        <end position="323"/>
    </location>
</feature>
<dbReference type="RefSeq" id="XP_033529181.1">
    <property type="nucleotide sequence ID" value="XM_033669365.1"/>
</dbReference>
<keyword evidence="4 9" id="KW-0812">Transmembrane</keyword>
<feature type="transmembrane region" description="Helical" evidence="9">
    <location>
        <begin position="330"/>
        <end position="352"/>
    </location>
</feature>
<evidence type="ECO:0000256" key="9">
    <source>
        <dbReference type="SAM" id="Phobius"/>
    </source>
</evidence>
<evidence type="ECO:0000313" key="11">
    <source>
        <dbReference type="EMBL" id="KAF2134794.1"/>
    </source>
</evidence>
<protein>
    <submittedName>
        <fullName evidence="11">MFS quinate transporter-like protein QutD</fullName>
    </submittedName>
</protein>
<name>A0A6A6AV23_9PLEO</name>
<dbReference type="Proteomes" id="UP000799771">
    <property type="component" value="Unassembled WGS sequence"/>
</dbReference>
<keyword evidence="3 7" id="KW-0813">Transport</keyword>
<evidence type="ECO:0000256" key="6">
    <source>
        <dbReference type="ARBA" id="ARBA00023136"/>
    </source>
</evidence>
<dbReference type="PANTHER" id="PTHR48022">
    <property type="entry name" value="PLASTIDIC GLUCOSE TRANSPORTER 4"/>
    <property type="match status" value="1"/>
</dbReference>
<feature type="transmembrane region" description="Helical" evidence="9">
    <location>
        <begin position="130"/>
        <end position="156"/>
    </location>
</feature>
<dbReference type="InterPro" id="IPR003663">
    <property type="entry name" value="Sugar/inositol_transpt"/>
</dbReference>
<evidence type="ECO:0000256" key="8">
    <source>
        <dbReference type="SAM" id="MobiDB-lite"/>
    </source>
</evidence>
<feature type="transmembrane region" description="Helical" evidence="9">
    <location>
        <begin position="400"/>
        <end position="421"/>
    </location>
</feature>
<evidence type="ECO:0000256" key="7">
    <source>
        <dbReference type="RuleBase" id="RU003346"/>
    </source>
</evidence>
<keyword evidence="6 9" id="KW-0472">Membrane</keyword>
<evidence type="ECO:0000259" key="10">
    <source>
        <dbReference type="PROSITE" id="PS50850"/>
    </source>
</evidence>
<dbReference type="PANTHER" id="PTHR48022:SF81">
    <property type="entry name" value="MAJOR FACILITATOR SUPERFAMILY (MFS) PROFILE DOMAIN-CONTAINING PROTEIN"/>
    <property type="match status" value="1"/>
</dbReference>
<feature type="transmembrane region" description="Helical" evidence="9">
    <location>
        <begin position="98"/>
        <end position="118"/>
    </location>
</feature>
<feature type="transmembrane region" description="Helical" evidence="9">
    <location>
        <begin position="364"/>
        <end position="388"/>
    </location>
</feature>
<dbReference type="InterPro" id="IPR005828">
    <property type="entry name" value="MFS_sugar_transport-like"/>
</dbReference>
<comment type="subcellular location">
    <subcellularLocation>
        <location evidence="1">Membrane</location>
        <topology evidence="1">Multi-pass membrane protein</topology>
    </subcellularLocation>
</comment>
<feature type="transmembrane region" description="Helical" evidence="9">
    <location>
        <begin position="177"/>
        <end position="194"/>
    </location>
</feature>
<accession>A0A6A6AV23</accession>
<keyword evidence="12" id="KW-1185">Reference proteome</keyword>
<organism evidence="11 12">
    <name type="scientific">Dothidotthia symphoricarpi CBS 119687</name>
    <dbReference type="NCBI Taxonomy" id="1392245"/>
    <lineage>
        <taxon>Eukaryota</taxon>
        <taxon>Fungi</taxon>
        <taxon>Dikarya</taxon>
        <taxon>Ascomycota</taxon>
        <taxon>Pezizomycotina</taxon>
        <taxon>Dothideomycetes</taxon>
        <taxon>Pleosporomycetidae</taxon>
        <taxon>Pleosporales</taxon>
        <taxon>Dothidotthiaceae</taxon>
        <taxon>Dothidotthia</taxon>
    </lineage>
</organism>
<feature type="transmembrane region" description="Helical" evidence="9">
    <location>
        <begin position="20"/>
        <end position="45"/>
    </location>
</feature>
<dbReference type="InterPro" id="IPR020846">
    <property type="entry name" value="MFS_dom"/>
</dbReference>
<dbReference type="GO" id="GO:0005351">
    <property type="term" value="F:carbohydrate:proton symporter activity"/>
    <property type="evidence" value="ECO:0007669"/>
    <property type="project" value="TreeGrafter"/>
</dbReference>
<dbReference type="InterPro" id="IPR050360">
    <property type="entry name" value="MFS_Sugar_Transporters"/>
</dbReference>
<keyword evidence="5 9" id="KW-1133">Transmembrane helix</keyword>
<feature type="region of interest" description="Disordered" evidence="8">
    <location>
        <begin position="484"/>
        <end position="517"/>
    </location>
</feature>
<dbReference type="GeneID" id="54409797"/>
<dbReference type="InterPro" id="IPR036259">
    <property type="entry name" value="MFS_trans_sf"/>
</dbReference>
<sequence length="517" mass="56501">MAKFDFPAVWRDIKTHRRAYVLTAAASFGGMTFGWDTGLIGGVLTMDAFQHSFNLDPKSPNFSNLQGNIVSVLQAGCFFGALASFYISDTFGRKKALLFADVIFIIGSIVQTLCAINTTSLTQLYIGRAIGGFGVGLISAVVPTYIITGICLSFFVNYGINLDITDPTDSKKWRVPFALQMLPGVLLFVGILFQNESPRWLVEKNRIKDAAKALAHVRGKPVEDPDVIQELDDIVNDFNGHEKLSLVAQLKAACSGKRVFYQSSFAVILMFWQQWTGTNSINYYAPQIFKQIGLTGGSSGLFATGVYGIVKIVVTAIGLMAFTEQLGRKWSLIIGSAGQAFSMFYIGVNMAVHPPTGVLDGNSIFAIICVYLFVVFYSFGWGPIPFVLSSECAPNHVRSLIMACALMTQWLFNFVIAKITPIMLADITYGTFLLFGSLCVVMGVYAVLFVPETKGVPLESIHVLFEGNIIKGALMDTFPGKSRAKGLQNHHNADDVDSVDGDGVRKDGTRVEHREEA</sequence>
<dbReference type="NCBIfam" id="TIGR00879">
    <property type="entry name" value="SP"/>
    <property type="match status" value="1"/>
</dbReference>
<feature type="transmembrane region" description="Helical" evidence="9">
    <location>
        <begin position="427"/>
        <end position="450"/>
    </location>
</feature>
<evidence type="ECO:0000256" key="4">
    <source>
        <dbReference type="ARBA" id="ARBA00022692"/>
    </source>
</evidence>
<dbReference type="AlphaFoldDB" id="A0A6A6AV23"/>
<evidence type="ECO:0000313" key="12">
    <source>
        <dbReference type="Proteomes" id="UP000799771"/>
    </source>
</evidence>
<evidence type="ECO:0000256" key="1">
    <source>
        <dbReference type="ARBA" id="ARBA00004141"/>
    </source>
</evidence>